<gene>
    <name evidence="1" type="ORF">ACFFGH_11385</name>
</gene>
<dbReference type="EMBL" id="JBHLTG010000002">
    <property type="protein sequence ID" value="MFC0678440.1"/>
    <property type="molecule type" value="Genomic_DNA"/>
</dbReference>
<dbReference type="SUPFAM" id="SSF52540">
    <property type="entry name" value="P-loop containing nucleoside triphosphate hydrolases"/>
    <property type="match status" value="1"/>
</dbReference>
<evidence type="ECO:0000313" key="2">
    <source>
        <dbReference type="Proteomes" id="UP001589896"/>
    </source>
</evidence>
<keyword evidence="2" id="KW-1185">Reference proteome</keyword>
<dbReference type="Proteomes" id="UP001589896">
    <property type="component" value="Unassembled WGS sequence"/>
</dbReference>
<evidence type="ECO:0008006" key="3">
    <source>
        <dbReference type="Google" id="ProtNLM"/>
    </source>
</evidence>
<dbReference type="NCBIfam" id="NF005115">
    <property type="entry name" value="PRK06547.1"/>
    <property type="match status" value="1"/>
</dbReference>
<accession>A0ABV6RN72</accession>
<dbReference type="Gene3D" id="3.40.50.300">
    <property type="entry name" value="P-loop containing nucleotide triphosphate hydrolases"/>
    <property type="match status" value="1"/>
</dbReference>
<organism evidence="1 2">
    <name type="scientific">Lysobacter korlensis</name>
    <dbReference type="NCBI Taxonomy" id="553636"/>
    <lineage>
        <taxon>Bacteria</taxon>
        <taxon>Pseudomonadati</taxon>
        <taxon>Pseudomonadota</taxon>
        <taxon>Gammaproteobacteria</taxon>
        <taxon>Lysobacterales</taxon>
        <taxon>Lysobacteraceae</taxon>
        <taxon>Lysobacter</taxon>
    </lineage>
</organism>
<comment type="caution">
    <text evidence="1">The sequence shown here is derived from an EMBL/GenBank/DDBJ whole genome shotgun (WGS) entry which is preliminary data.</text>
</comment>
<dbReference type="RefSeq" id="WP_386668296.1">
    <property type="nucleotide sequence ID" value="NZ_JBHLTG010000002.1"/>
</dbReference>
<reference evidence="1 2" key="1">
    <citation type="submission" date="2024-09" db="EMBL/GenBank/DDBJ databases">
        <authorList>
            <person name="Sun Q."/>
            <person name="Mori K."/>
        </authorList>
    </citation>
    <scope>NUCLEOTIDE SEQUENCE [LARGE SCALE GENOMIC DNA]</scope>
    <source>
        <strain evidence="1 2">KCTC 23076</strain>
    </source>
</reference>
<name>A0ABV6RN72_9GAMM</name>
<sequence length="177" mass="19796">MVERGLRLLIDGRSGSGKTELAGLLGERWPQAQVVHLDDVYPGWDGLDAGSRHVHEWVLGERPRWRRWDWAAETTAEWHMLDPARPILVEGCGALSRASRALADLGVWVELDDEHRKVRALARDGVAYEPHWDRWAAQEEAILAREDPRSLADVIVDGSSIPALEAAAGTLLARFVR</sequence>
<evidence type="ECO:0000313" key="1">
    <source>
        <dbReference type="EMBL" id="MFC0678440.1"/>
    </source>
</evidence>
<protein>
    <recommendedName>
        <fullName evidence="3">ATP-binding protein</fullName>
    </recommendedName>
</protein>
<dbReference type="InterPro" id="IPR027417">
    <property type="entry name" value="P-loop_NTPase"/>
</dbReference>
<proteinExistence type="predicted"/>